<dbReference type="InterPro" id="IPR057326">
    <property type="entry name" value="KR_dom"/>
</dbReference>
<dbReference type="PANTHER" id="PTHR43975:SF2">
    <property type="entry name" value="EG:BACR7A4.14 PROTEIN-RELATED"/>
    <property type="match status" value="1"/>
</dbReference>
<name>A0A9J7EIQ2_SPOLT</name>
<proteinExistence type="predicted"/>
<dbReference type="AlphaFoldDB" id="A0A9J7EIQ2"/>
<dbReference type="SMART" id="SM00822">
    <property type="entry name" value="PKS_KR"/>
    <property type="match status" value="1"/>
</dbReference>
<dbReference type="PRINTS" id="PR00080">
    <property type="entry name" value="SDRFAMILY"/>
</dbReference>
<evidence type="ECO:0000313" key="3">
    <source>
        <dbReference type="RefSeq" id="XP_022831768.1"/>
    </source>
</evidence>
<dbReference type="PANTHER" id="PTHR43975">
    <property type="entry name" value="ZGC:101858"/>
    <property type="match status" value="1"/>
</dbReference>
<sequence>MSFANKVVLITGGSAGIGAKTAESFASEGASVAIVGRNEAKLNLVATVCQKLGATVLTIKADISKDADADSVVKKTIDKFGKLDVLVNNAGILREANVLSENFLKTYDEVMDINMRGAVRITYFAAPYLIKTKGNIVNVSSVAANCTSRAGNTAYRTSKAAMNHFTRCVALDLAPHGVRVNSVSPGPVLTDIFEGLEVNAEKLRTCTALQRVSEPVEIADMIMYVASDKAIGATGSNYVVDNGMLLSS</sequence>
<protein>
    <submittedName>
        <fullName evidence="3">Uncharacterized protein LOC111360135</fullName>
    </submittedName>
</protein>
<reference evidence="3" key="1">
    <citation type="submission" date="2025-08" db="UniProtKB">
        <authorList>
            <consortium name="RefSeq"/>
        </authorList>
    </citation>
    <scope>IDENTIFICATION</scope>
    <source>
        <strain evidence="3">Ishihara</strain>
        <tissue evidence="3">Whole body</tissue>
    </source>
</reference>
<dbReference type="InterPro" id="IPR002347">
    <property type="entry name" value="SDR_fam"/>
</dbReference>
<evidence type="ECO:0000313" key="2">
    <source>
        <dbReference type="Proteomes" id="UP000301870"/>
    </source>
</evidence>
<accession>A0A9J7EIQ2</accession>
<dbReference type="FunFam" id="3.40.50.720:FF:000084">
    <property type="entry name" value="Short-chain dehydrogenase reductase"/>
    <property type="match status" value="1"/>
</dbReference>
<organism evidence="2 3">
    <name type="scientific">Spodoptera litura</name>
    <name type="common">Asian cotton leafworm</name>
    <dbReference type="NCBI Taxonomy" id="69820"/>
    <lineage>
        <taxon>Eukaryota</taxon>
        <taxon>Metazoa</taxon>
        <taxon>Ecdysozoa</taxon>
        <taxon>Arthropoda</taxon>
        <taxon>Hexapoda</taxon>
        <taxon>Insecta</taxon>
        <taxon>Pterygota</taxon>
        <taxon>Neoptera</taxon>
        <taxon>Endopterygota</taxon>
        <taxon>Lepidoptera</taxon>
        <taxon>Glossata</taxon>
        <taxon>Ditrysia</taxon>
        <taxon>Noctuoidea</taxon>
        <taxon>Noctuidae</taxon>
        <taxon>Amphipyrinae</taxon>
        <taxon>Spodoptera</taxon>
    </lineage>
</organism>
<keyword evidence="2" id="KW-1185">Reference proteome</keyword>
<gene>
    <name evidence="3" type="primary">LOC111360135</name>
</gene>
<dbReference type="GeneID" id="111360135"/>
<dbReference type="RefSeq" id="XP_022831768.1">
    <property type="nucleotide sequence ID" value="XM_022976000.1"/>
</dbReference>
<dbReference type="KEGG" id="sliu:111360135"/>
<feature type="domain" description="Ketoreductase" evidence="1">
    <location>
        <begin position="6"/>
        <end position="186"/>
    </location>
</feature>
<evidence type="ECO:0000259" key="1">
    <source>
        <dbReference type="SMART" id="SM00822"/>
    </source>
</evidence>
<dbReference type="PRINTS" id="PR00081">
    <property type="entry name" value="GDHRDH"/>
</dbReference>
<dbReference type="InterPro" id="IPR036291">
    <property type="entry name" value="NAD(P)-bd_dom_sf"/>
</dbReference>
<dbReference type="Proteomes" id="UP000301870">
    <property type="component" value="Chromosome 30"/>
</dbReference>
<dbReference type="Gene3D" id="3.40.50.720">
    <property type="entry name" value="NAD(P)-binding Rossmann-like Domain"/>
    <property type="match status" value="1"/>
</dbReference>
<dbReference type="OrthoDB" id="47007at2759"/>
<dbReference type="Pfam" id="PF13561">
    <property type="entry name" value="adh_short_C2"/>
    <property type="match status" value="1"/>
</dbReference>
<dbReference type="SUPFAM" id="SSF51735">
    <property type="entry name" value="NAD(P)-binding Rossmann-fold domains"/>
    <property type="match status" value="1"/>
</dbReference>